<accession>A0AAW5JNR1</accession>
<comment type="caution">
    <text evidence="2">The sequence shown here is derived from an EMBL/GenBank/DDBJ whole genome shotgun (WGS) entry which is preliminary data.</text>
</comment>
<gene>
    <name evidence="1" type="ORF">L0P79_01660</name>
    <name evidence="2" type="ORF">NE579_02175</name>
</gene>
<sequence length="86" mass="9527">MSHAHSGGRKYLLYGGRNTGRQIASITVALEGLRYRLELPQKERFLVSAEIDNRIASDHLDLEPVTLWNAAGEEITEKYDLSGGGI</sequence>
<reference evidence="1 3" key="1">
    <citation type="submission" date="2022-01" db="EMBL/GenBank/DDBJ databases">
        <title>Collection of gut derived symbiotic bacterial strains cultured from healthy donors.</title>
        <authorList>
            <person name="Lin H."/>
            <person name="Kohout C."/>
            <person name="Waligurski E."/>
            <person name="Pamer E.G."/>
        </authorList>
    </citation>
    <scope>NUCLEOTIDE SEQUENCE [LARGE SCALE GENOMIC DNA]</scope>
    <source>
        <strain evidence="1 3">DFI.3.7</strain>
    </source>
</reference>
<dbReference type="EMBL" id="JAKNJB010000002">
    <property type="protein sequence ID" value="MCG4525785.1"/>
    <property type="molecule type" value="Genomic_DNA"/>
</dbReference>
<reference evidence="2" key="2">
    <citation type="submission" date="2022-06" db="EMBL/GenBank/DDBJ databases">
        <title>Isolation of gut microbiota from human fecal samples.</title>
        <authorList>
            <person name="Pamer E.G."/>
            <person name="Barat B."/>
            <person name="Waligurski E."/>
            <person name="Medina S."/>
            <person name="Paddock L."/>
            <person name="Mostad J."/>
        </authorList>
    </citation>
    <scope>NUCLEOTIDE SEQUENCE</scope>
    <source>
        <strain evidence="2">DFI.9.91</strain>
    </source>
</reference>
<name>A0AAW5JNR1_9FIRM</name>
<dbReference type="RefSeq" id="WP_238072860.1">
    <property type="nucleotide sequence ID" value="NZ_JAKNJB010000002.1"/>
</dbReference>
<evidence type="ECO:0000313" key="2">
    <source>
        <dbReference type="EMBL" id="MCQ4769273.1"/>
    </source>
</evidence>
<dbReference type="AlphaFoldDB" id="A0AAW5JNR1"/>
<dbReference type="Proteomes" id="UP001200313">
    <property type="component" value="Unassembled WGS sequence"/>
</dbReference>
<protein>
    <submittedName>
        <fullName evidence="2">Uncharacterized protein</fullName>
    </submittedName>
</protein>
<evidence type="ECO:0000313" key="1">
    <source>
        <dbReference type="EMBL" id="MCG4525785.1"/>
    </source>
</evidence>
<dbReference type="Proteomes" id="UP001204562">
    <property type="component" value="Unassembled WGS sequence"/>
</dbReference>
<keyword evidence="3" id="KW-1185">Reference proteome</keyword>
<proteinExistence type="predicted"/>
<evidence type="ECO:0000313" key="3">
    <source>
        <dbReference type="Proteomes" id="UP001200313"/>
    </source>
</evidence>
<evidence type="ECO:0000313" key="4">
    <source>
        <dbReference type="Proteomes" id="UP001204562"/>
    </source>
</evidence>
<dbReference type="EMBL" id="JANFYS010000002">
    <property type="protein sequence ID" value="MCQ4769273.1"/>
    <property type="molecule type" value="Genomic_DNA"/>
</dbReference>
<organism evidence="2 4">
    <name type="scientific">Intestinimonas massiliensis</name>
    <name type="common">ex Afouda et al. 2020</name>
    <dbReference type="NCBI Taxonomy" id="1673721"/>
    <lineage>
        <taxon>Bacteria</taxon>
        <taxon>Bacillati</taxon>
        <taxon>Bacillota</taxon>
        <taxon>Clostridia</taxon>
        <taxon>Eubacteriales</taxon>
        <taxon>Intestinimonas</taxon>
    </lineage>
</organism>